<proteinExistence type="predicted"/>
<evidence type="ECO:0008006" key="2">
    <source>
        <dbReference type="Google" id="ProtNLM"/>
    </source>
</evidence>
<protein>
    <recommendedName>
        <fullName evidence="2">Reverse transcriptase zinc-binding domain-containing protein</fullName>
    </recommendedName>
</protein>
<evidence type="ECO:0000313" key="1">
    <source>
        <dbReference type="EMBL" id="VFU25710.1"/>
    </source>
</evidence>
<dbReference type="EMBL" id="CAADRP010000247">
    <property type="protein sequence ID" value="VFU25710.1"/>
    <property type="molecule type" value="Genomic_DNA"/>
</dbReference>
<dbReference type="AlphaFoldDB" id="A0A6N2KBG0"/>
<name>A0A6N2KBG0_SALVM</name>
<accession>A0A6N2KBG0</accession>
<gene>
    <name evidence="1" type="ORF">SVIM_LOCUS62656</name>
</gene>
<reference evidence="1" key="1">
    <citation type="submission" date="2019-03" db="EMBL/GenBank/DDBJ databases">
        <authorList>
            <person name="Mank J."/>
            <person name="Almeida P."/>
        </authorList>
    </citation>
    <scope>NUCLEOTIDE SEQUENCE</scope>
    <source>
        <strain evidence="1">78183</strain>
    </source>
</reference>
<organism evidence="1">
    <name type="scientific">Salix viminalis</name>
    <name type="common">Common osier</name>
    <name type="synonym">Basket willow</name>
    <dbReference type="NCBI Taxonomy" id="40686"/>
    <lineage>
        <taxon>Eukaryota</taxon>
        <taxon>Viridiplantae</taxon>
        <taxon>Streptophyta</taxon>
        <taxon>Embryophyta</taxon>
        <taxon>Tracheophyta</taxon>
        <taxon>Spermatophyta</taxon>
        <taxon>Magnoliopsida</taxon>
        <taxon>eudicotyledons</taxon>
        <taxon>Gunneridae</taxon>
        <taxon>Pentapetalae</taxon>
        <taxon>rosids</taxon>
        <taxon>fabids</taxon>
        <taxon>Malpighiales</taxon>
        <taxon>Salicaceae</taxon>
        <taxon>Saliceae</taxon>
        <taxon>Salix</taxon>
    </lineage>
</organism>
<sequence>MCQPKEEGGMGIKNMETMNKAFIMKLAWGVAQGNSLWVRLLKEKYMKFNRGDDYPKAASRDSMLWKAICQVWQKVHQNISWNLGNGKKILFWKDCWLANYGPLINYINGEIPEDKISCTVADMVNARGEWKWEEFAHLIPIQVMMGIAGNIPSGAGYECRHSNMGAIQEWKLHYTNCV</sequence>